<evidence type="ECO:0000313" key="2">
    <source>
        <dbReference type="Proteomes" id="UP000320496"/>
    </source>
</evidence>
<dbReference type="AlphaFoldDB" id="A0A517ZA80"/>
<keyword evidence="2" id="KW-1185">Reference proteome</keyword>
<dbReference type="OrthoDB" id="287248at2"/>
<dbReference type="Proteomes" id="UP000320496">
    <property type="component" value="Chromosome"/>
</dbReference>
<organism evidence="1 2">
    <name type="scientific">Maioricimonas rarisocia</name>
    <dbReference type="NCBI Taxonomy" id="2528026"/>
    <lineage>
        <taxon>Bacteria</taxon>
        <taxon>Pseudomonadati</taxon>
        <taxon>Planctomycetota</taxon>
        <taxon>Planctomycetia</taxon>
        <taxon>Planctomycetales</taxon>
        <taxon>Planctomycetaceae</taxon>
        <taxon>Maioricimonas</taxon>
    </lineage>
</organism>
<reference evidence="1 2" key="1">
    <citation type="submission" date="2019-02" db="EMBL/GenBank/DDBJ databases">
        <title>Deep-cultivation of Planctomycetes and their phenomic and genomic characterization uncovers novel biology.</title>
        <authorList>
            <person name="Wiegand S."/>
            <person name="Jogler M."/>
            <person name="Boedeker C."/>
            <person name="Pinto D."/>
            <person name="Vollmers J."/>
            <person name="Rivas-Marin E."/>
            <person name="Kohn T."/>
            <person name="Peeters S.H."/>
            <person name="Heuer A."/>
            <person name="Rast P."/>
            <person name="Oberbeckmann S."/>
            <person name="Bunk B."/>
            <person name="Jeske O."/>
            <person name="Meyerdierks A."/>
            <person name="Storesund J.E."/>
            <person name="Kallscheuer N."/>
            <person name="Luecker S."/>
            <person name="Lage O.M."/>
            <person name="Pohl T."/>
            <person name="Merkel B.J."/>
            <person name="Hornburger P."/>
            <person name="Mueller R.-W."/>
            <person name="Bruemmer F."/>
            <person name="Labrenz M."/>
            <person name="Spormann A.M."/>
            <person name="Op den Camp H."/>
            <person name="Overmann J."/>
            <person name="Amann R."/>
            <person name="Jetten M.S.M."/>
            <person name="Mascher T."/>
            <person name="Medema M.H."/>
            <person name="Devos D.P."/>
            <person name="Kaster A.-K."/>
            <person name="Ovreas L."/>
            <person name="Rohde M."/>
            <person name="Galperin M.Y."/>
            <person name="Jogler C."/>
        </authorList>
    </citation>
    <scope>NUCLEOTIDE SEQUENCE [LARGE SCALE GENOMIC DNA]</scope>
    <source>
        <strain evidence="1 2">Mal4</strain>
    </source>
</reference>
<name>A0A517ZA80_9PLAN</name>
<protein>
    <submittedName>
        <fullName evidence="1">Uncharacterized protein</fullName>
    </submittedName>
</protein>
<gene>
    <name evidence="1" type="ORF">Mal4_37480</name>
</gene>
<dbReference type="EMBL" id="CP036275">
    <property type="protein sequence ID" value="QDU39404.1"/>
    <property type="molecule type" value="Genomic_DNA"/>
</dbReference>
<evidence type="ECO:0000313" key="1">
    <source>
        <dbReference type="EMBL" id="QDU39404.1"/>
    </source>
</evidence>
<sequence>MKEQPCPKCDSPDIIPNVVIPDHYELGMSNEMIMRISENPSAWIFKGTQTSKMRAWICGNCGFVEMYVSEPRVLWEAWQKAQQQPDS</sequence>
<dbReference type="KEGG" id="mri:Mal4_37480"/>
<accession>A0A517ZA80</accession>
<proteinExistence type="predicted"/>
<dbReference type="RefSeq" id="WP_145370588.1">
    <property type="nucleotide sequence ID" value="NZ_CP036275.1"/>
</dbReference>